<proteinExistence type="predicted"/>
<name>A0A9P6JJ54_9AGAR</name>
<sequence>MFTTTLDSGRRLDLDRALGTIRNQMSNFWDDEQDIDELGFEAFDTKFETLEVALGTKQAEAEGNEKKSNKLSSPMSNTATLRDFKAVWTIGYDCPVRNEKRGAATNSTLTEVKRGALLRISRKKMVLMDKIWRVVSRLKLNAVFEIAPCSEMWIGDESGSFGLPREKAQSGGFGPDRGGKARRIMKDKRGVPSSSL</sequence>
<reference evidence="2" key="1">
    <citation type="submission" date="2020-11" db="EMBL/GenBank/DDBJ databases">
        <authorList>
            <consortium name="DOE Joint Genome Institute"/>
            <person name="Ahrendt S."/>
            <person name="Riley R."/>
            <person name="Andreopoulos W."/>
            <person name="Labutti K."/>
            <person name="Pangilinan J."/>
            <person name="Ruiz-Duenas F.J."/>
            <person name="Barrasa J.M."/>
            <person name="Sanchez-Garcia M."/>
            <person name="Camarero S."/>
            <person name="Miyauchi S."/>
            <person name="Serrano A."/>
            <person name="Linde D."/>
            <person name="Babiker R."/>
            <person name="Drula E."/>
            <person name="Ayuso-Fernandez I."/>
            <person name="Pacheco R."/>
            <person name="Padilla G."/>
            <person name="Ferreira P."/>
            <person name="Barriuso J."/>
            <person name="Kellner H."/>
            <person name="Castanera R."/>
            <person name="Alfaro M."/>
            <person name="Ramirez L."/>
            <person name="Pisabarro A.G."/>
            <person name="Kuo A."/>
            <person name="Tritt A."/>
            <person name="Lipzen A."/>
            <person name="He G."/>
            <person name="Yan M."/>
            <person name="Ng V."/>
            <person name="Cullen D."/>
            <person name="Martin F."/>
            <person name="Rosso M.-N."/>
            <person name="Henrissat B."/>
            <person name="Hibbett D."/>
            <person name="Martinez A.T."/>
            <person name="Grigoriev I.V."/>
        </authorList>
    </citation>
    <scope>NUCLEOTIDE SEQUENCE</scope>
    <source>
        <strain evidence="2">CBS 506.95</strain>
    </source>
</reference>
<comment type="caution">
    <text evidence="2">The sequence shown here is derived from an EMBL/GenBank/DDBJ whole genome shotgun (WGS) entry which is preliminary data.</text>
</comment>
<dbReference type="Proteomes" id="UP000807306">
    <property type="component" value="Unassembled WGS sequence"/>
</dbReference>
<organism evidence="2 3">
    <name type="scientific">Crepidotus variabilis</name>
    <dbReference type="NCBI Taxonomy" id="179855"/>
    <lineage>
        <taxon>Eukaryota</taxon>
        <taxon>Fungi</taxon>
        <taxon>Dikarya</taxon>
        <taxon>Basidiomycota</taxon>
        <taxon>Agaricomycotina</taxon>
        <taxon>Agaricomycetes</taxon>
        <taxon>Agaricomycetidae</taxon>
        <taxon>Agaricales</taxon>
        <taxon>Agaricineae</taxon>
        <taxon>Crepidotaceae</taxon>
        <taxon>Crepidotus</taxon>
    </lineage>
</organism>
<dbReference type="EMBL" id="MU157941">
    <property type="protein sequence ID" value="KAF9522559.1"/>
    <property type="molecule type" value="Genomic_DNA"/>
</dbReference>
<evidence type="ECO:0000313" key="3">
    <source>
        <dbReference type="Proteomes" id="UP000807306"/>
    </source>
</evidence>
<gene>
    <name evidence="2" type="ORF">CPB83DRAFT_840396</name>
</gene>
<evidence type="ECO:0000313" key="2">
    <source>
        <dbReference type="EMBL" id="KAF9522559.1"/>
    </source>
</evidence>
<protein>
    <submittedName>
        <fullName evidence="2">Uncharacterized protein</fullName>
    </submittedName>
</protein>
<evidence type="ECO:0000256" key="1">
    <source>
        <dbReference type="SAM" id="MobiDB-lite"/>
    </source>
</evidence>
<keyword evidence="3" id="KW-1185">Reference proteome</keyword>
<feature type="region of interest" description="Disordered" evidence="1">
    <location>
        <begin position="164"/>
        <end position="196"/>
    </location>
</feature>
<dbReference type="AlphaFoldDB" id="A0A9P6JJ54"/>
<accession>A0A9P6JJ54</accession>